<dbReference type="InterPro" id="IPR027291">
    <property type="entry name" value="Glyco_hydro_38_N_sf"/>
</dbReference>
<dbReference type="SUPFAM" id="SSF74650">
    <property type="entry name" value="Galactose mutarotase-like"/>
    <property type="match status" value="1"/>
</dbReference>
<dbReference type="InterPro" id="IPR000602">
    <property type="entry name" value="Glyco_hydro_38_N"/>
</dbReference>
<dbReference type="SMART" id="SM00872">
    <property type="entry name" value="Alpha-mann_mid"/>
    <property type="match status" value="1"/>
</dbReference>
<protein>
    <submittedName>
        <fullName evidence="6">Mannosylglycerate hydrolase</fullName>
        <ecNumber evidence="6">3.2.1.-</ecNumber>
    </submittedName>
</protein>
<proteinExistence type="inferred from homology"/>
<gene>
    <name evidence="6" type="primary">mngB_1</name>
    <name evidence="6" type="ORF">PAECIP111891_00040</name>
</gene>
<reference evidence="6" key="1">
    <citation type="submission" date="2022-01" db="EMBL/GenBank/DDBJ databases">
        <authorList>
            <person name="Criscuolo A."/>
        </authorList>
    </citation>
    <scope>NUCLEOTIDE SEQUENCE</scope>
    <source>
        <strain evidence="6">CIP111891</strain>
    </source>
</reference>
<dbReference type="InterPro" id="IPR011682">
    <property type="entry name" value="Glyco_hydro_38_C"/>
</dbReference>
<accession>A0ABM9BNR9</accession>
<organism evidence="6 7">
    <name type="scientific">Paenibacillus allorhizoplanae</name>
    <dbReference type="NCBI Taxonomy" id="2905648"/>
    <lineage>
        <taxon>Bacteria</taxon>
        <taxon>Bacillati</taxon>
        <taxon>Bacillota</taxon>
        <taxon>Bacilli</taxon>
        <taxon>Bacillales</taxon>
        <taxon>Paenibacillaceae</taxon>
        <taxon>Paenibacillus</taxon>
    </lineage>
</organism>
<dbReference type="PANTHER" id="PTHR46017:SF2">
    <property type="entry name" value="MANNOSYLGLYCERATE HYDROLASE"/>
    <property type="match status" value="1"/>
</dbReference>
<dbReference type="Gene3D" id="2.70.98.30">
    <property type="entry name" value="Golgi alpha-mannosidase II, domain 4"/>
    <property type="match status" value="1"/>
</dbReference>
<feature type="domain" description="Glycoside hydrolase family 38 central" evidence="5">
    <location>
        <begin position="300"/>
        <end position="373"/>
    </location>
</feature>
<evidence type="ECO:0000256" key="1">
    <source>
        <dbReference type="ARBA" id="ARBA00009792"/>
    </source>
</evidence>
<dbReference type="InterPro" id="IPR015341">
    <property type="entry name" value="Glyco_hydro_38_cen"/>
</dbReference>
<dbReference type="EC" id="3.2.1.-" evidence="6"/>
<dbReference type="Pfam" id="PF07748">
    <property type="entry name" value="Glyco_hydro_38C"/>
    <property type="match status" value="1"/>
</dbReference>
<keyword evidence="3 6" id="KW-0378">Hydrolase</keyword>
<evidence type="ECO:0000259" key="5">
    <source>
        <dbReference type="SMART" id="SM00872"/>
    </source>
</evidence>
<dbReference type="EMBL" id="CAKMMW010000001">
    <property type="protein sequence ID" value="CAH1191611.1"/>
    <property type="molecule type" value="Genomic_DNA"/>
</dbReference>
<dbReference type="Pfam" id="PF09261">
    <property type="entry name" value="Alpha-mann_mid"/>
    <property type="match status" value="1"/>
</dbReference>
<dbReference type="InterPro" id="IPR011330">
    <property type="entry name" value="Glyco_hydro/deAcase_b/a-brl"/>
</dbReference>
<evidence type="ECO:0000256" key="4">
    <source>
        <dbReference type="ARBA" id="ARBA00023295"/>
    </source>
</evidence>
<dbReference type="Pfam" id="PF17677">
    <property type="entry name" value="Glyco_hydro38C2"/>
    <property type="match status" value="1"/>
</dbReference>
<comment type="caution">
    <text evidence="6">The sequence shown here is derived from an EMBL/GenBank/DDBJ whole genome shotgun (WGS) entry which is preliminary data.</text>
</comment>
<dbReference type="PANTHER" id="PTHR46017">
    <property type="entry name" value="ALPHA-MANNOSIDASE 2C1"/>
    <property type="match status" value="1"/>
</dbReference>
<dbReference type="InterPro" id="IPR041147">
    <property type="entry name" value="GH38_C"/>
</dbReference>
<evidence type="ECO:0000256" key="3">
    <source>
        <dbReference type="ARBA" id="ARBA00022801"/>
    </source>
</evidence>
<evidence type="ECO:0000313" key="7">
    <source>
        <dbReference type="Proteomes" id="UP000838821"/>
    </source>
</evidence>
<keyword evidence="4 6" id="KW-0326">Glycosidase</keyword>
<evidence type="ECO:0000256" key="2">
    <source>
        <dbReference type="ARBA" id="ARBA00022723"/>
    </source>
</evidence>
<dbReference type="GO" id="GO:0016798">
    <property type="term" value="F:hydrolase activity, acting on glycosyl bonds"/>
    <property type="evidence" value="ECO:0007669"/>
    <property type="project" value="UniProtKB-KW"/>
</dbReference>
<comment type="similarity">
    <text evidence="1">Belongs to the glycosyl hydrolase 38 family.</text>
</comment>
<dbReference type="SUPFAM" id="SSF88688">
    <property type="entry name" value="Families 57/38 glycoside transferase middle domain"/>
    <property type="match status" value="1"/>
</dbReference>
<keyword evidence="7" id="KW-1185">Reference proteome</keyword>
<keyword evidence="2" id="KW-0479">Metal-binding</keyword>
<dbReference type="Gene3D" id="1.20.1270.50">
    <property type="entry name" value="Glycoside hydrolase family 38, central domain"/>
    <property type="match status" value="1"/>
</dbReference>
<dbReference type="InterPro" id="IPR011013">
    <property type="entry name" value="Gal_mutarotase_sf_dom"/>
</dbReference>
<dbReference type="Pfam" id="PF01074">
    <property type="entry name" value="Glyco_hydro_38N"/>
    <property type="match status" value="1"/>
</dbReference>
<dbReference type="InterPro" id="IPR037094">
    <property type="entry name" value="Glyco_hydro_38_cen_sf"/>
</dbReference>
<dbReference type="RefSeq" id="WP_236283902.1">
    <property type="nucleotide sequence ID" value="NZ_CAKMMW010000001.1"/>
</dbReference>
<dbReference type="SUPFAM" id="SSF88713">
    <property type="entry name" value="Glycoside hydrolase/deacetylase"/>
    <property type="match status" value="1"/>
</dbReference>
<dbReference type="Proteomes" id="UP000838821">
    <property type="component" value="Unassembled WGS sequence"/>
</dbReference>
<dbReference type="Gene3D" id="3.20.110.10">
    <property type="entry name" value="Glycoside hydrolase 38, N terminal domain"/>
    <property type="match status" value="1"/>
</dbReference>
<sequence length="913" mass="104412">MTQPIEKVYVISHTHWDREWYQDFQGYRIRLVYLLDELIEKMEQDPAYRHFMMDGQTIVLEDYLDIRPENRERLVKLIQDGRISIGPWYVMPDEFLVSGESLIRNLLIGYRRSRAFGAKPVKSGYITDIFGHNSQFPQILHGFGIDHAVLFRGFYGDADASEIWWEGADGTRILGLKLDEDRSYGDFYFFIRWPFADREFQYDLEELIERAKGMLDYKSKRATTSIIAGFDGVDHIEIEPRLPWILKTLNEADIGAKFVHCSLEEYVKDLREKIGDLPKYKGEQRSPGYNGVNNWVLANVLSSRIHLKMNNQACEVLIEKWAEPWGVFTSFQGRAYPKTFLAKAWEYLIQNHPHDSICGCSIDQVHRDMMYRFDQSRLIAEGMVREQLLYVSNHHGLSDQDGDQVITVFNASQTDIDGVIEVEFAMPAMSDAASTMYHLGGTSFRLYDHERNEIPYQLLELRKNSTRMWRPYRDIPYSDTVDRCRIAFHARVPSYGYAAYVTKHTPLAAPGPGEYRAPNLTAPVRLLGSMAVNANTWENGRIRVAVHPNGTIDVTDMETGRCYPGLLLFEDEADIGEGWNHVSPVTNEVFTSYGSNAQISVVYDGPLQTRIRIRTSISIPHAIHPQETRRSNEFVAIEITTILEVRKNDPILRCRTLVNNRARDHRLQLLIPSGLQTEHFHTSTPFDFVQRSIEQPDYSGYMEKARGTVPHNGIISIDDGSCGLAVYSKGLYEAAVRRDGSRTIALTLFRSTGKEVLSDGGDGGQLLTELEFHYAISTYAVNEMHTSRLWHEHQQFVAGIRSLDRKLGKVVYESLQRRAADLSLLHSFLQVEPAELIVSAIKASEDLNDSYVIRLFNISADYVEGSIKFDRKVISAHYVNLDEEVQSEAPFNEHVINITASAKQIISIQISFI</sequence>
<dbReference type="InterPro" id="IPR028995">
    <property type="entry name" value="Glyco_hydro_57/38_cen_sf"/>
</dbReference>
<name>A0ABM9BNR9_9BACL</name>
<evidence type="ECO:0000313" key="6">
    <source>
        <dbReference type="EMBL" id="CAH1191611.1"/>
    </source>
</evidence>